<keyword evidence="3" id="KW-1185">Reference proteome</keyword>
<dbReference type="AlphaFoldDB" id="A0A3G1KXW1"/>
<evidence type="ECO:0000313" key="3">
    <source>
        <dbReference type="Proteomes" id="UP000323521"/>
    </source>
</evidence>
<gene>
    <name evidence="2" type="ORF">DCMF_22780</name>
</gene>
<proteinExistence type="predicted"/>
<keyword evidence="1" id="KW-0812">Transmembrane</keyword>
<organism evidence="2 3">
    <name type="scientific">Formimonas warabiya</name>
    <dbReference type="NCBI Taxonomy" id="1761012"/>
    <lineage>
        <taxon>Bacteria</taxon>
        <taxon>Bacillati</taxon>
        <taxon>Bacillota</taxon>
        <taxon>Clostridia</taxon>
        <taxon>Eubacteriales</taxon>
        <taxon>Peptococcaceae</taxon>
        <taxon>Candidatus Formimonas</taxon>
    </lineage>
</organism>
<accession>A0A3G1KXW1</accession>
<dbReference type="RefSeq" id="WP_148136548.1">
    <property type="nucleotide sequence ID" value="NZ_CP017634.1"/>
</dbReference>
<protein>
    <submittedName>
        <fullName evidence="2">Uncharacterized protein</fullName>
    </submittedName>
</protein>
<evidence type="ECO:0000313" key="2">
    <source>
        <dbReference type="EMBL" id="ATW27199.1"/>
    </source>
</evidence>
<evidence type="ECO:0000256" key="1">
    <source>
        <dbReference type="SAM" id="Phobius"/>
    </source>
</evidence>
<dbReference type="PANTHER" id="PTHR34351">
    <property type="entry name" value="SLR1927 PROTEIN-RELATED"/>
    <property type="match status" value="1"/>
</dbReference>
<dbReference type="Proteomes" id="UP000323521">
    <property type="component" value="Chromosome"/>
</dbReference>
<dbReference type="KEGG" id="fwa:DCMF_22780"/>
<sequence length="441" mass="49983">MPNSARVHPYHGYVIFSDRGLWGLITLILIAVYWRYYPLAILVTLVALVWLLSRVWAKFALEGVIFGETATIGEVFPHTPVKVEISVGNKSPLPVPWLELEQAPSKEGGKVEEGSPYQLEEDGRRVCRLGWIFRHQNYTCAYVISFKRRGYFRFGTARLKSGDPFAFFARERAVKKIPELIVYPHLLPADRFELQRRDPLGEKADLNFLFTDPLLVTGIRDYQETDPLRRVNWKASARFHSLKSNIWEGKAAHRSCIFLETASLAARPWSPEKAEFAWEILLSSAATIAEGMTEKNQEWGFLTDVLLQPENPQPYFMAPASGNQRGRFFQLLSLLACLESGCTRIKPDQVFQAVSIPPGVTLIILSAASGCELHESLQTVAQRHKVIWMQLEPEREYEGVWEQISLIPGWEKDASLKEFLGLTPVDEAPESGPKGKRGNEI</sequence>
<dbReference type="EMBL" id="CP017634">
    <property type="protein sequence ID" value="ATW27199.1"/>
    <property type="molecule type" value="Genomic_DNA"/>
</dbReference>
<feature type="transmembrane region" description="Helical" evidence="1">
    <location>
        <begin position="12"/>
        <end position="33"/>
    </location>
</feature>
<keyword evidence="1" id="KW-0472">Membrane</keyword>
<feature type="transmembrane region" description="Helical" evidence="1">
    <location>
        <begin position="39"/>
        <end position="57"/>
    </location>
</feature>
<reference evidence="2 3" key="1">
    <citation type="submission" date="2016-10" db="EMBL/GenBank/DDBJ databases">
        <title>Complete Genome Sequence of Peptococcaceae strain DCMF.</title>
        <authorList>
            <person name="Edwards R.J."/>
            <person name="Holland S.I."/>
            <person name="Deshpande N.P."/>
            <person name="Wong Y.K."/>
            <person name="Ertan H."/>
            <person name="Manefield M."/>
            <person name="Russell T.L."/>
            <person name="Lee M.J."/>
        </authorList>
    </citation>
    <scope>NUCLEOTIDE SEQUENCE [LARGE SCALE GENOMIC DNA]</scope>
    <source>
        <strain evidence="2 3">DCMF</strain>
    </source>
</reference>
<name>A0A3G1KXW1_FORW1</name>
<dbReference type="OrthoDB" id="9789943at2"/>
<keyword evidence="1" id="KW-1133">Transmembrane helix</keyword>
<dbReference type="PANTHER" id="PTHR34351:SF2">
    <property type="entry name" value="DUF58 DOMAIN-CONTAINING PROTEIN"/>
    <property type="match status" value="1"/>
</dbReference>